<sequence>MMDEDDETVTDSLIDGSRSSRLKLKIHHSKQNLAYMPGQNRRSVFKPKQTNYKASRPISVPISSNRVYYRGSYFTIGDVVSLVDDKQSLYYAQIRGLLQDQYCEKSAVITWLLPTKKSPKNQFDPATYILGPEEEFPRTLDCIQFVCHSPNEYFQTKSNSYPVVHEKPVCGYARTSKGFRIVSLPAEEFNTDSE</sequence>
<dbReference type="EMBL" id="BMAU01021432">
    <property type="protein sequence ID" value="GFY35598.1"/>
    <property type="molecule type" value="Genomic_DNA"/>
</dbReference>
<keyword evidence="3" id="KW-0863">Zinc-finger</keyword>
<comment type="caution">
    <text evidence="6">The sequence shown here is derived from an EMBL/GenBank/DDBJ whole genome shotgun (WGS) entry which is preliminary data.</text>
</comment>
<gene>
    <name evidence="6" type="primary">GATAD1</name>
    <name evidence="6" type="ORF">TNCV_196981</name>
</gene>
<protein>
    <submittedName>
        <fullName evidence="6">GATA zinc finger domain-containing protein 1</fullName>
    </submittedName>
</protein>
<dbReference type="GO" id="GO:0006325">
    <property type="term" value="P:chromatin organization"/>
    <property type="evidence" value="ECO:0007669"/>
    <property type="project" value="TreeGrafter"/>
</dbReference>
<keyword evidence="7" id="KW-1185">Reference proteome</keyword>
<keyword evidence="2" id="KW-0479">Metal-binding</keyword>
<comment type="subcellular location">
    <subcellularLocation>
        <location evidence="1">Nucleus</location>
    </subcellularLocation>
</comment>
<evidence type="ECO:0000256" key="3">
    <source>
        <dbReference type="ARBA" id="ARBA00022771"/>
    </source>
</evidence>
<keyword evidence="4" id="KW-0862">Zinc</keyword>
<reference evidence="6" key="1">
    <citation type="submission" date="2020-08" db="EMBL/GenBank/DDBJ databases">
        <title>Multicomponent nature underlies the extraordinary mechanical properties of spider dragline silk.</title>
        <authorList>
            <person name="Kono N."/>
            <person name="Nakamura H."/>
            <person name="Mori M."/>
            <person name="Yoshida Y."/>
            <person name="Ohtoshi R."/>
            <person name="Malay A.D."/>
            <person name="Moran D.A.P."/>
            <person name="Tomita M."/>
            <person name="Numata K."/>
            <person name="Arakawa K."/>
        </authorList>
    </citation>
    <scope>NUCLEOTIDE SEQUENCE</scope>
</reference>
<name>A0A8X7BLK0_TRICX</name>
<dbReference type="Proteomes" id="UP000887159">
    <property type="component" value="Unassembled WGS sequence"/>
</dbReference>
<evidence type="ECO:0000313" key="7">
    <source>
        <dbReference type="Proteomes" id="UP000887159"/>
    </source>
</evidence>
<dbReference type="InterPro" id="IPR039050">
    <property type="entry name" value="GATAD1"/>
</dbReference>
<dbReference type="GO" id="GO:0005634">
    <property type="term" value="C:nucleus"/>
    <property type="evidence" value="ECO:0007669"/>
    <property type="project" value="UniProtKB-SubCell"/>
</dbReference>
<proteinExistence type="predicted"/>
<evidence type="ECO:0000256" key="4">
    <source>
        <dbReference type="ARBA" id="ARBA00022833"/>
    </source>
</evidence>
<dbReference type="GO" id="GO:0008270">
    <property type="term" value="F:zinc ion binding"/>
    <property type="evidence" value="ECO:0007669"/>
    <property type="project" value="UniProtKB-KW"/>
</dbReference>
<accession>A0A8X7BLK0</accession>
<organism evidence="6 7">
    <name type="scientific">Trichonephila clavipes</name>
    <name type="common">Golden silk orbweaver</name>
    <name type="synonym">Nephila clavipes</name>
    <dbReference type="NCBI Taxonomy" id="2585209"/>
    <lineage>
        <taxon>Eukaryota</taxon>
        <taxon>Metazoa</taxon>
        <taxon>Ecdysozoa</taxon>
        <taxon>Arthropoda</taxon>
        <taxon>Chelicerata</taxon>
        <taxon>Arachnida</taxon>
        <taxon>Araneae</taxon>
        <taxon>Araneomorphae</taxon>
        <taxon>Entelegynae</taxon>
        <taxon>Araneoidea</taxon>
        <taxon>Nephilidae</taxon>
        <taxon>Trichonephila</taxon>
    </lineage>
</organism>
<keyword evidence="5" id="KW-0539">Nucleus</keyword>
<dbReference type="AlphaFoldDB" id="A0A8X7BLK0"/>
<evidence type="ECO:0000256" key="1">
    <source>
        <dbReference type="ARBA" id="ARBA00004123"/>
    </source>
</evidence>
<evidence type="ECO:0000256" key="2">
    <source>
        <dbReference type="ARBA" id="ARBA00022723"/>
    </source>
</evidence>
<evidence type="ECO:0000256" key="5">
    <source>
        <dbReference type="ARBA" id="ARBA00023242"/>
    </source>
</evidence>
<dbReference type="PANTHER" id="PTHR13340">
    <property type="entry name" value="GATA ZINC FINGER DOMAIN-CONTAINING"/>
    <property type="match status" value="1"/>
</dbReference>
<evidence type="ECO:0000313" key="6">
    <source>
        <dbReference type="EMBL" id="GFY35598.1"/>
    </source>
</evidence>
<dbReference type="PANTHER" id="PTHR13340:SF2">
    <property type="entry name" value="GATA ZINC FINGER DOMAIN-CONTAINING PROTEIN 1"/>
    <property type="match status" value="1"/>
</dbReference>